<evidence type="ECO:0000256" key="1">
    <source>
        <dbReference type="SAM" id="Phobius"/>
    </source>
</evidence>
<feature type="transmembrane region" description="Helical" evidence="1">
    <location>
        <begin position="76"/>
        <end position="99"/>
    </location>
</feature>
<feature type="transmembrane region" description="Helical" evidence="1">
    <location>
        <begin position="42"/>
        <end position="64"/>
    </location>
</feature>
<keyword evidence="1" id="KW-1133">Transmembrane helix</keyword>
<organism evidence="2 3">
    <name type="scientific">Hexamita inflata</name>
    <dbReference type="NCBI Taxonomy" id="28002"/>
    <lineage>
        <taxon>Eukaryota</taxon>
        <taxon>Metamonada</taxon>
        <taxon>Diplomonadida</taxon>
        <taxon>Hexamitidae</taxon>
        <taxon>Hexamitinae</taxon>
        <taxon>Hexamita</taxon>
    </lineage>
</organism>
<name>A0ABP1HCL4_9EUKA</name>
<accession>A0ABP1HCL4</accession>
<evidence type="ECO:0000313" key="2">
    <source>
        <dbReference type="EMBL" id="CAL5989448.1"/>
    </source>
</evidence>
<dbReference type="Proteomes" id="UP001642409">
    <property type="component" value="Unassembled WGS sequence"/>
</dbReference>
<reference evidence="2 3" key="1">
    <citation type="submission" date="2024-07" db="EMBL/GenBank/DDBJ databases">
        <authorList>
            <person name="Akdeniz Z."/>
        </authorList>
    </citation>
    <scope>NUCLEOTIDE SEQUENCE [LARGE SCALE GENOMIC DNA]</scope>
</reference>
<keyword evidence="1" id="KW-0812">Transmembrane</keyword>
<gene>
    <name evidence="2" type="ORF">HINF_LOCUS10871</name>
</gene>
<proteinExistence type="predicted"/>
<comment type="caution">
    <text evidence="2">The sequence shown here is derived from an EMBL/GenBank/DDBJ whole genome shotgun (WGS) entry which is preliminary data.</text>
</comment>
<protein>
    <submittedName>
        <fullName evidence="2">Hypothetical_protein</fullName>
    </submittedName>
</protein>
<keyword evidence="3" id="KW-1185">Reference proteome</keyword>
<dbReference type="EMBL" id="CAXDID020000023">
    <property type="protein sequence ID" value="CAL5989448.1"/>
    <property type="molecule type" value="Genomic_DNA"/>
</dbReference>
<keyword evidence="1" id="KW-0472">Membrane</keyword>
<evidence type="ECO:0000313" key="3">
    <source>
        <dbReference type="Proteomes" id="UP001642409"/>
    </source>
</evidence>
<sequence>MAHHHGGGHHGGHSSFGGSHYHGGGYYGRHQTSPMEIFTVPICYRIAAWIWPVLLVTCITLIIVQVSGAGDADGELFIGAAFAGFFCFFTVMISATACCSVGSVKYIQLPCCISQSEVELIKQDCMMRSPNFMMAAAMVGGMQPAIVVQQLQYMQSPMQYSYTGQQPQQPSQVPLQSGAPLQLNTISMPMSM</sequence>